<feature type="domain" description="Bacteriophage tail tape measure N-terminal" evidence="4">
    <location>
        <begin position="375"/>
        <end position="576"/>
    </location>
</feature>
<comment type="caution">
    <text evidence="5">The sequence shown here is derived from an EMBL/GenBank/DDBJ whole genome shotgun (WGS) entry which is preliminary data.</text>
</comment>
<dbReference type="EMBL" id="JBHSLC010000081">
    <property type="protein sequence ID" value="MFC5358051.1"/>
    <property type="molecule type" value="Genomic_DNA"/>
</dbReference>
<evidence type="ECO:0000313" key="5">
    <source>
        <dbReference type="EMBL" id="MFC5358051.1"/>
    </source>
</evidence>
<keyword evidence="6" id="KW-1185">Reference proteome</keyword>
<proteinExistence type="predicted"/>
<feature type="coiled-coil region" evidence="1">
    <location>
        <begin position="149"/>
        <end position="184"/>
    </location>
</feature>
<evidence type="ECO:0000256" key="2">
    <source>
        <dbReference type="SAM" id="MobiDB-lite"/>
    </source>
</evidence>
<evidence type="ECO:0000256" key="1">
    <source>
        <dbReference type="SAM" id="Coils"/>
    </source>
</evidence>
<name>A0ABW0GBB4_9PROT</name>
<protein>
    <submittedName>
        <fullName evidence="5">Phage tail length tape measure family protein</fullName>
    </submittedName>
</protein>
<evidence type="ECO:0000313" key="6">
    <source>
        <dbReference type="Proteomes" id="UP001596166"/>
    </source>
</evidence>
<feature type="compositionally biased region" description="Basic and acidic residues" evidence="2">
    <location>
        <begin position="658"/>
        <end position="671"/>
    </location>
</feature>
<keyword evidence="3" id="KW-1133">Transmembrane helix</keyword>
<keyword evidence="3" id="KW-0812">Transmembrane</keyword>
<accession>A0ABW0GBB4</accession>
<feature type="region of interest" description="Disordered" evidence="2">
    <location>
        <begin position="658"/>
        <end position="689"/>
    </location>
</feature>
<dbReference type="RefSeq" id="WP_376997735.1">
    <property type="nucleotide sequence ID" value="NZ_JBHSLC010000081.1"/>
</dbReference>
<dbReference type="Proteomes" id="UP001596166">
    <property type="component" value="Unassembled WGS sequence"/>
</dbReference>
<organism evidence="5 6">
    <name type="scientific">Azospirillum himalayense</name>
    <dbReference type="NCBI Taxonomy" id="654847"/>
    <lineage>
        <taxon>Bacteria</taxon>
        <taxon>Pseudomonadati</taxon>
        <taxon>Pseudomonadota</taxon>
        <taxon>Alphaproteobacteria</taxon>
        <taxon>Rhodospirillales</taxon>
        <taxon>Azospirillaceae</taxon>
        <taxon>Azospirillum</taxon>
    </lineage>
</organism>
<dbReference type="Pfam" id="PF06791">
    <property type="entry name" value="TMP_2"/>
    <property type="match status" value="1"/>
</dbReference>
<keyword evidence="1" id="KW-0175">Coiled coil</keyword>
<evidence type="ECO:0000256" key="3">
    <source>
        <dbReference type="SAM" id="Phobius"/>
    </source>
</evidence>
<feature type="transmembrane region" description="Helical" evidence="3">
    <location>
        <begin position="432"/>
        <end position="457"/>
    </location>
</feature>
<feature type="coiled-coil region" evidence="1">
    <location>
        <begin position="54"/>
        <end position="88"/>
    </location>
</feature>
<evidence type="ECO:0000259" key="4">
    <source>
        <dbReference type="Pfam" id="PF06791"/>
    </source>
</evidence>
<dbReference type="InterPro" id="IPR009628">
    <property type="entry name" value="Phage_tape_measure_N"/>
</dbReference>
<reference evidence="6" key="1">
    <citation type="journal article" date="2019" name="Int. J. Syst. Evol. Microbiol.">
        <title>The Global Catalogue of Microorganisms (GCM) 10K type strain sequencing project: providing services to taxonomists for standard genome sequencing and annotation.</title>
        <authorList>
            <consortium name="The Broad Institute Genomics Platform"/>
            <consortium name="The Broad Institute Genome Sequencing Center for Infectious Disease"/>
            <person name="Wu L."/>
            <person name="Ma J."/>
        </authorList>
    </citation>
    <scope>NUCLEOTIDE SEQUENCE [LARGE SCALE GENOMIC DNA]</scope>
    <source>
        <strain evidence="6">CCUG 58760</strain>
    </source>
</reference>
<gene>
    <name evidence="5" type="ORF">ACFPMG_23985</name>
</gene>
<keyword evidence="3" id="KW-0472">Membrane</keyword>
<sequence length="2256" mass="235213">MTDAVLRVAVDPTGAEQGGRVVRRTLEDIANSARDGMSAVDRYNSTLGAGATAADIFRRQMQAIQAQMRAAEQAVQAQNRAVNDLSVRFDVLRERAKNAVASLQDFGRTKFSGDLASQIDRLSSSMAAAIDQGGRRAVSAARASQREMLDIIKADLRQQEDAVKQAAARKIAGAEEEYRRIADLHKGAKTEIAEQERKAASEALALIKKTAAEEIAAQEAATKSMVADFKRRTDEIINLKRRENTAQAEYERGNAALARSNENLLRSQKQLDDLHARSSQAQFNGALGVSPGASKSAAESAAVFEENERKMALLATRASALKESLDPAAKAQRLFAESVADTDELLAHGLITQQQHVSAVTRYRENMLKASSSNDNAAHSTKLAAHEVTNLTYQLQDAAVQLAGGQNPLLILMQQGPQATGAVGGLGRAMQLLLTPIGIAVLAIGLFVAAAAGVIGLRESYASSVREMTNANRLMGNTLGATAGQMEALAETAAEAGDVSVKAARSMVAEYNRVGAIGGSTIQSLIGITRDYAVLTGQDAVSATAELAGIMKDPARGAAELADRYNLLSGAMLDHVRRLQETGNKTEAQRVLTEALTQRVKGAADDTSVWARAWDWVARAASNAGDSMGRAIDRAVKGPSLDERLSAAQASLTKLREMKQEEDALGSRDKSWQPGQSIGEPMRPRPSVSPELAQAEQEVERLRELARERNRGAAMQGIAANNNAASRAALDVAQKYDDLGATLRKAEGDLATLQKGLGPGMGSAAAQGGRTVEALKNQIADLTQVQASGLDLATFKSRELAKVEQQAAGMVGPAREQYLVQERTRIALLGTATTVAQRSAQAQTAVAQANAGIATSTADATRELSLQVAAQDRLAAAAGQGEAAQRRATIENAVAAASLKGLGQATREALEAQEAATVRQIRGDQTQPILDQIRAQEALAAAYAQGAPAVQAAELASKAHAMALREGAVGTDQFNKAYAHYLDLLHKGTSADFGASIAKFNDQIDEQRKKLEVRAQMLGATDQQKSAIQVQADIDSWLKSQNKTYESLTAAERQRVDNARNAAIANADLELSIQRQEDAMKAVADTLERAFERVGDAIVDAFVAGKGEGVSFGSVMKGVIASIASDMVKLAFINPMRNAVFGGGSPSLWNAFGSNANQNAANQSGMGGVGDYLSLGAKFIPSSWMNGALNGAASALGIGGASIAAQGAAASTIAEVAAADVMAAWGAGGSGIAAGSGAGAGAASTLAAGAGDAAMAAGGGLTAGGSALASVLGPAAAGFGIGMLPGMFGANKVVSAGIGAAGGAGVGFLIGGPVGALIGGGAGLLGGIFGGQTKPSNREGNVSIDFAAGTTTVGGQEGKKYSAENRQAAQGIGSQIQQLAATLEALLPGQQIKGQGLIAVGDRDGLRAEYAGQTAKFGKEDTAGLAAWFATQFAADMKSGFERGDLPAQVADNLQIVLDRGVTSGVEQFVADLQLASTDFSKLFDEVGKAQPDQVAAAVKQASDQFIAMRDSATALTLGIEGMAESVGGAFDRIIDSGIRAAKGLSAIDSALAIGETFTKTATALVVAGQDPAKAIKLYEAQMGALVNSLDPKALDEMAKALKGVDDVAVAFASERKRQLEQAARDTYEVDAAARVRAAQVTLGQITQDEADRLNLEAQHVAELVDVTDPLLRARKLEVHEMEDQALAAEQAAKATAELAEKQKALISAGASIRSWIDQQRSTAGVGVTPGDALANAKAQFGEDLALARGGNVDALARITGTAERLMAAQEAMTASGKETQAMRTWVLSSLETLPATKSYDQLLLEEIQKLGGSVKVDVELATFRVITEQLNALSDDDRKKLTQTQTVLRTVEEKLGTLLSGDDLASLMTAEVVRRDVEQSLKRSLTDEEMGKLAGAGDVIRDVQEVLKKTLTAAEVASLIAGGDITRSVAEKLGVTLTSDQVAKLVLGGDVTRTVGEVMGAALTSEQVSALVKGGAVDRTITQTIGRDLTAEERAGLVVAMTVGRSVEQSLGRVLTAAEWAQIILPGSVQRVIGQQIDPATGSPLVPGGTVTRTVAQTVETTETVQISRSIDDKLSGILGSINQGIQNNLVQLNAIGTLLHANGTYEVNTMYNTATVAERLGGVGLRAAGGPVEAGRSYIVGEFGPEKVTFGAAGYVYPTGVEPPANDRWASNIAPIRRQDYAPTPGRSGSDDRTAAELRLLRQAVERLTRLLERNEGMDQEQRAKIAQQHADLLDRIAAATEGAEKRLTGTGGF</sequence>